<evidence type="ECO:0008006" key="9">
    <source>
        <dbReference type="Google" id="ProtNLM"/>
    </source>
</evidence>
<feature type="chain" id="PRO_5004191705" description="Abnormal spindle-like microcephaly-associated protein ASH domain-containing protein" evidence="4">
    <location>
        <begin position="26"/>
        <end position="1193"/>
    </location>
</feature>
<dbReference type="Pfam" id="PF15780">
    <property type="entry name" value="ASH"/>
    <property type="match status" value="1"/>
</dbReference>
<evidence type="ECO:0000259" key="6">
    <source>
        <dbReference type="Pfam" id="PF22073"/>
    </source>
</evidence>
<dbReference type="Pfam" id="PF22073">
    <property type="entry name" value="Cep192_D4"/>
    <property type="match status" value="1"/>
</dbReference>
<sequence>MSRSSIRWLTSVFSLSLLLSPALRAQNQADNQTHRVGEPFVIWELKHDVSPPLRDMARWSQPPHAKHEAEPVRRIPMPPFPPAQQDAVIQRQSLTTNLAASTGLNFEGLGNGQYGFTVNSAPPDTDGYVGTTQYVQEVNSSYAVFNKSTGALIAGPFGTNSLWSGFGGGCQSNDDGDGIVLFDKAAQRWVITQFSVSSTPYLECIAVSTSADATGTYTRYSFQYSNFPDYPKLGVWPDGYYMSFNMFNGTTNAFLGAQACVANRAKMIAGQTANQVCFQQSSSVGGLLPSDLDGATPPPTGAPDYYFTYGTNSLQMYKFHVDWTTTSNSTFTGPTNISVASFTPLCSGGTCVPQPSTTNKLDSLADRLMFRVAYRNFGSHESLAISHSVTGGVRWYEIQNPAGTPTVAQQGTFGPDGSTRWMPSVAMDQAGDMAIGYSVSSSSVSPSVRISGRVPTDPSGTLETETSVVAGAGSQNGTLTRWGDYSAMTVDPVDDCTFWFTEEYMKTTGTFNWNTRIVSFKFPGCGSSGPTGSVSPTSLTFASTTVGSTSASQPITLSNSSSTALSITSIAASGDFAQTNNCGSSLAANSSCTINVTFTPTATGTRTGTLTVSDNASNSPQTVSLTGTGASSGTPQATLSPTSLTFGSTNVGTTSAAQNITLTNGGSATLSISGIGISGDFAQSNNCGTSVGAGGSCTISVTFTPTTTGTRTGTLSVTDNATGSPQSAGLTGTGATGGGGGPQTALYSSTLKAPQCATVGSSCDSGTSLLNGRDTMSGGAEPNQPNTINSSCADGTSGTYHSDESVDRVQIATSDGTSFAPGKTVTVSATVWAYSTYTSDHLDLYYAANANSPTWTAIQTNITPAGSGARTITGTFTLPSGSLQAVRANFRYQGSASSCSTGAYDDHDDLVFAVGSAAPDYSLSASPSSVSVIQGSNANSTITVTPTGGFSGSVSLSASGLPAGVTAVFNPTSTTSTSTLTFTASSTATLGTSTVTITGTSGTTTHTTNVTLTVNSPGGGAQTAVYSSTLKAPQCASSGTSCDSGTSLLLGRGTMSGGTEVNHPNTINNSCTDGNSGTFHSDESNDRLVIASTDGTALTHGKTAKITATVWAWNTGSSDSLDLYYAANASSPTWVLIGTLTPTAGGQQTLSTTFTLPTGSVQAIRANFRYQGSASSCSTGSYDDHDDLVFAVQ</sequence>
<dbReference type="EMBL" id="CP000360">
    <property type="protein sequence ID" value="ABF40069.1"/>
    <property type="molecule type" value="Genomic_DNA"/>
</dbReference>
<dbReference type="RefSeq" id="WP_011521871.1">
    <property type="nucleotide sequence ID" value="NC_008009.1"/>
</dbReference>
<dbReference type="eggNOG" id="COG1404">
    <property type="taxonomic scope" value="Bacteria"/>
</dbReference>
<feature type="compositionally biased region" description="Gly residues" evidence="3">
    <location>
        <begin position="731"/>
        <end position="741"/>
    </location>
</feature>
<dbReference type="Proteomes" id="UP000002432">
    <property type="component" value="Chromosome"/>
</dbReference>
<protein>
    <recommendedName>
        <fullName evidence="9">Abnormal spindle-like microcephaly-associated protein ASH domain-containing protein</fullName>
    </recommendedName>
</protein>
<dbReference type="eggNOG" id="COG3291">
    <property type="taxonomic scope" value="Bacteria"/>
</dbReference>
<dbReference type="eggNOG" id="COG3386">
    <property type="taxonomic scope" value="Bacteria"/>
</dbReference>
<reference evidence="7 8" key="1">
    <citation type="journal article" date="2009" name="Appl. Environ. Microbiol.">
        <title>Three genomes from the phylum Acidobacteria provide insight into the lifestyles of these microorganisms in soils.</title>
        <authorList>
            <person name="Ward N.L."/>
            <person name="Challacombe J.F."/>
            <person name="Janssen P.H."/>
            <person name="Henrissat B."/>
            <person name="Coutinho P.M."/>
            <person name="Wu M."/>
            <person name="Xie G."/>
            <person name="Haft D.H."/>
            <person name="Sait M."/>
            <person name="Badger J."/>
            <person name="Barabote R.D."/>
            <person name="Bradley B."/>
            <person name="Brettin T.S."/>
            <person name="Brinkac L.M."/>
            <person name="Bruce D."/>
            <person name="Creasy T."/>
            <person name="Daugherty S.C."/>
            <person name="Davidsen T.M."/>
            <person name="DeBoy R.T."/>
            <person name="Detter J.C."/>
            <person name="Dodson R.J."/>
            <person name="Durkin A.S."/>
            <person name="Ganapathy A."/>
            <person name="Gwinn-Giglio M."/>
            <person name="Han C.S."/>
            <person name="Khouri H."/>
            <person name="Kiss H."/>
            <person name="Kothari S.P."/>
            <person name="Madupu R."/>
            <person name="Nelson K.E."/>
            <person name="Nelson W.C."/>
            <person name="Paulsen I."/>
            <person name="Penn K."/>
            <person name="Ren Q."/>
            <person name="Rosovitz M.J."/>
            <person name="Selengut J.D."/>
            <person name="Shrivastava S."/>
            <person name="Sullivan S.A."/>
            <person name="Tapia R."/>
            <person name="Thompson L.S."/>
            <person name="Watkins K.L."/>
            <person name="Yang Q."/>
            <person name="Yu C."/>
            <person name="Zafar N."/>
            <person name="Zhou L."/>
            <person name="Kuske C.R."/>
        </authorList>
    </citation>
    <scope>NUCLEOTIDE SEQUENCE [LARGE SCALE GENOMIC DNA]</scope>
    <source>
        <strain evidence="7 8">Ellin345</strain>
    </source>
</reference>
<dbReference type="GO" id="GO:0005737">
    <property type="term" value="C:cytoplasm"/>
    <property type="evidence" value="ECO:0007669"/>
    <property type="project" value="UniProtKB-SubCell"/>
</dbReference>
<feature type="domain" description="Abnormal spindle-like microcephaly-associated protein ASH" evidence="5">
    <location>
        <begin position="638"/>
        <end position="726"/>
    </location>
</feature>
<dbReference type="HOGENOM" id="CLU_271563_0_0_0"/>
<dbReference type="STRING" id="204669.Acid345_1066"/>
<dbReference type="InterPro" id="IPR013783">
    <property type="entry name" value="Ig-like_fold"/>
</dbReference>
<organism evidence="7 8">
    <name type="scientific">Koribacter versatilis (strain Ellin345)</name>
    <dbReference type="NCBI Taxonomy" id="204669"/>
    <lineage>
        <taxon>Bacteria</taxon>
        <taxon>Pseudomonadati</taxon>
        <taxon>Acidobacteriota</taxon>
        <taxon>Terriglobia</taxon>
        <taxon>Terriglobales</taxon>
        <taxon>Candidatus Korobacteraceae</taxon>
        <taxon>Candidatus Korobacter</taxon>
    </lineage>
</organism>
<dbReference type="AlphaFoldDB" id="Q1IST1"/>
<evidence type="ECO:0000256" key="2">
    <source>
        <dbReference type="ARBA" id="ARBA00022490"/>
    </source>
</evidence>
<name>Q1IST1_KORVE</name>
<feature type="compositionally biased region" description="Polar residues" evidence="3">
    <location>
        <begin position="612"/>
        <end position="641"/>
    </location>
</feature>
<feature type="signal peptide" evidence="4">
    <location>
        <begin position="1"/>
        <end position="25"/>
    </location>
</feature>
<evidence type="ECO:0000259" key="5">
    <source>
        <dbReference type="Pfam" id="PF15780"/>
    </source>
</evidence>
<keyword evidence="4" id="KW-0732">Signal</keyword>
<keyword evidence="8" id="KW-1185">Reference proteome</keyword>
<comment type="subcellular location">
    <subcellularLocation>
        <location evidence="1">Cytoplasm</location>
    </subcellularLocation>
</comment>
<evidence type="ECO:0000313" key="8">
    <source>
        <dbReference type="Proteomes" id="UP000002432"/>
    </source>
</evidence>
<dbReference type="InterPro" id="IPR031549">
    <property type="entry name" value="ASH"/>
</dbReference>
<accession>Q1IST1</accession>
<feature type="compositionally biased region" description="Polar residues" evidence="3">
    <location>
        <begin position="783"/>
        <end position="800"/>
    </location>
</feature>
<dbReference type="eggNOG" id="COG3055">
    <property type="taxonomic scope" value="Bacteria"/>
</dbReference>
<feature type="domain" description="Cep192/Spd-2-like" evidence="6">
    <location>
        <begin position="535"/>
        <end position="629"/>
    </location>
</feature>
<evidence type="ECO:0000256" key="4">
    <source>
        <dbReference type="SAM" id="SignalP"/>
    </source>
</evidence>
<dbReference type="Gene3D" id="2.60.40.10">
    <property type="entry name" value="Immunoglobulins"/>
    <property type="match status" value="2"/>
</dbReference>
<dbReference type="eggNOG" id="COG1409">
    <property type="taxonomic scope" value="Bacteria"/>
</dbReference>
<gene>
    <name evidence="7" type="ordered locus">Acid345_1066</name>
</gene>
<dbReference type="NCBIfam" id="NF012200">
    <property type="entry name" value="choice_anch_D"/>
    <property type="match status" value="2"/>
</dbReference>
<evidence type="ECO:0000313" key="7">
    <source>
        <dbReference type="EMBL" id="ABF40069.1"/>
    </source>
</evidence>
<evidence type="ECO:0000256" key="3">
    <source>
        <dbReference type="SAM" id="MobiDB-lite"/>
    </source>
</evidence>
<evidence type="ECO:0000256" key="1">
    <source>
        <dbReference type="ARBA" id="ARBA00004496"/>
    </source>
</evidence>
<feature type="region of interest" description="Disordered" evidence="3">
    <location>
        <begin position="776"/>
        <end position="803"/>
    </location>
</feature>
<dbReference type="InterPro" id="IPR054090">
    <property type="entry name" value="Cep192_Spd-2-like_dom"/>
</dbReference>
<feature type="region of interest" description="Disordered" evidence="3">
    <location>
        <begin position="712"/>
        <end position="741"/>
    </location>
</feature>
<feature type="region of interest" description="Disordered" evidence="3">
    <location>
        <begin position="609"/>
        <end position="641"/>
    </location>
</feature>
<keyword evidence="2" id="KW-0963">Cytoplasm</keyword>
<dbReference type="KEGG" id="aba:Acid345_1066"/>
<dbReference type="EnsemblBacteria" id="ABF40069">
    <property type="protein sequence ID" value="ABF40069"/>
    <property type="gene ID" value="Acid345_1066"/>
</dbReference>
<proteinExistence type="predicted"/>